<name>A0AAW4L766_9BACT</name>
<evidence type="ECO:0008006" key="3">
    <source>
        <dbReference type="Google" id="ProtNLM"/>
    </source>
</evidence>
<keyword evidence="2" id="KW-1185">Reference proteome</keyword>
<gene>
    <name evidence="1" type="ORF">KI809_13720</name>
</gene>
<dbReference type="EMBL" id="JAHCVJ010000005">
    <property type="protein sequence ID" value="MBT0665360.1"/>
    <property type="molecule type" value="Genomic_DNA"/>
</dbReference>
<accession>A0AAW4L766</accession>
<reference evidence="1 2" key="1">
    <citation type="submission" date="2021-05" db="EMBL/GenBank/DDBJ databases">
        <title>The draft genome of Geobacter pelophilus DSM 12255.</title>
        <authorList>
            <person name="Xu Z."/>
            <person name="Masuda Y."/>
            <person name="Itoh H."/>
            <person name="Senoo K."/>
        </authorList>
    </citation>
    <scope>NUCLEOTIDE SEQUENCE [LARGE SCALE GENOMIC DNA]</scope>
    <source>
        <strain evidence="1 2">DSM 12255</strain>
    </source>
</reference>
<dbReference type="RefSeq" id="WP_214172125.1">
    <property type="nucleotide sequence ID" value="NZ_JAHCVJ010000005.1"/>
</dbReference>
<sequence>MRPYLVFVYNADSGVFNTLTDIAHKVFSPETYSCNLCAITYGNFSIRAEWKEFLESLDADLEFLHRDELHSSYGVAGAELPAVFTRKGDVLNLWIKAAEINGCSTMEELKTLILTRLASGTAEPSQLFGE</sequence>
<dbReference type="Proteomes" id="UP000811899">
    <property type="component" value="Unassembled WGS sequence"/>
</dbReference>
<comment type="caution">
    <text evidence="1">The sequence shown here is derived from an EMBL/GenBank/DDBJ whole genome shotgun (WGS) entry which is preliminary data.</text>
</comment>
<evidence type="ECO:0000313" key="1">
    <source>
        <dbReference type="EMBL" id="MBT0665360.1"/>
    </source>
</evidence>
<protein>
    <recommendedName>
        <fullName evidence="3">GTPase</fullName>
    </recommendedName>
</protein>
<dbReference type="AlphaFoldDB" id="A0AAW4L766"/>
<proteinExistence type="predicted"/>
<evidence type="ECO:0000313" key="2">
    <source>
        <dbReference type="Proteomes" id="UP000811899"/>
    </source>
</evidence>
<organism evidence="1 2">
    <name type="scientific">Geoanaerobacter pelophilus</name>
    <dbReference type="NCBI Taxonomy" id="60036"/>
    <lineage>
        <taxon>Bacteria</taxon>
        <taxon>Pseudomonadati</taxon>
        <taxon>Thermodesulfobacteriota</taxon>
        <taxon>Desulfuromonadia</taxon>
        <taxon>Geobacterales</taxon>
        <taxon>Geobacteraceae</taxon>
        <taxon>Geoanaerobacter</taxon>
    </lineage>
</organism>